<dbReference type="GO" id="GO:0022857">
    <property type="term" value="F:transmembrane transporter activity"/>
    <property type="evidence" value="ECO:0007669"/>
    <property type="project" value="InterPro"/>
</dbReference>
<evidence type="ECO:0000256" key="1">
    <source>
        <dbReference type="ARBA" id="ARBA00004429"/>
    </source>
</evidence>
<dbReference type="PATRIC" id="fig|106592.7.peg.3361"/>
<feature type="transmembrane region" description="Helical" evidence="9">
    <location>
        <begin position="20"/>
        <end position="47"/>
    </location>
</feature>
<evidence type="ECO:0000256" key="3">
    <source>
        <dbReference type="ARBA" id="ARBA00022448"/>
    </source>
</evidence>
<evidence type="ECO:0000256" key="6">
    <source>
        <dbReference type="ARBA" id="ARBA00022970"/>
    </source>
</evidence>
<name>A0A0L8C3K1_ENSAD</name>
<dbReference type="Gene3D" id="1.10.3720.10">
    <property type="entry name" value="MetI-like"/>
    <property type="match status" value="1"/>
</dbReference>
<dbReference type="InterPro" id="IPR000515">
    <property type="entry name" value="MetI-like"/>
</dbReference>
<evidence type="ECO:0000259" key="10">
    <source>
        <dbReference type="PROSITE" id="PS50928"/>
    </source>
</evidence>
<dbReference type="EMBL" id="LGAP01000002">
    <property type="protein sequence ID" value="KOF21364.1"/>
    <property type="molecule type" value="Genomic_DNA"/>
</dbReference>
<dbReference type="NCBIfam" id="TIGR01726">
    <property type="entry name" value="HEQRo_perm_3TM"/>
    <property type="match status" value="1"/>
</dbReference>
<evidence type="ECO:0000313" key="12">
    <source>
        <dbReference type="Proteomes" id="UP000037425"/>
    </source>
</evidence>
<evidence type="ECO:0000256" key="2">
    <source>
        <dbReference type="ARBA" id="ARBA00010072"/>
    </source>
</evidence>
<dbReference type="Proteomes" id="UP000037425">
    <property type="component" value="Unassembled WGS sequence"/>
</dbReference>
<gene>
    <name evidence="11" type="ORF">AC244_08460</name>
</gene>
<evidence type="ECO:0000313" key="11">
    <source>
        <dbReference type="EMBL" id="KOF21364.1"/>
    </source>
</evidence>
<dbReference type="Pfam" id="PF00528">
    <property type="entry name" value="BPD_transp_1"/>
    <property type="match status" value="1"/>
</dbReference>
<dbReference type="GO" id="GO:0043190">
    <property type="term" value="C:ATP-binding cassette (ABC) transporter complex"/>
    <property type="evidence" value="ECO:0007669"/>
    <property type="project" value="InterPro"/>
</dbReference>
<evidence type="ECO:0000256" key="5">
    <source>
        <dbReference type="ARBA" id="ARBA00022692"/>
    </source>
</evidence>
<dbReference type="InterPro" id="IPR010065">
    <property type="entry name" value="AA_ABC_transptr_permease_3TM"/>
</dbReference>
<dbReference type="SUPFAM" id="SSF161098">
    <property type="entry name" value="MetI-like"/>
    <property type="match status" value="1"/>
</dbReference>
<feature type="transmembrane region" description="Helical" evidence="9">
    <location>
        <begin position="59"/>
        <end position="80"/>
    </location>
</feature>
<feature type="transmembrane region" description="Helical" evidence="9">
    <location>
        <begin position="140"/>
        <end position="158"/>
    </location>
</feature>
<keyword evidence="7 9" id="KW-1133">Transmembrane helix</keyword>
<comment type="caution">
    <text evidence="11">The sequence shown here is derived from an EMBL/GenBank/DDBJ whole genome shotgun (WGS) entry which is preliminary data.</text>
</comment>
<dbReference type="CDD" id="cd06261">
    <property type="entry name" value="TM_PBP2"/>
    <property type="match status" value="1"/>
</dbReference>
<organism evidence="11 12">
    <name type="scientific">Ensifer adhaerens</name>
    <name type="common">Sinorhizobium morelense</name>
    <dbReference type="NCBI Taxonomy" id="106592"/>
    <lineage>
        <taxon>Bacteria</taxon>
        <taxon>Pseudomonadati</taxon>
        <taxon>Pseudomonadota</taxon>
        <taxon>Alphaproteobacteria</taxon>
        <taxon>Hyphomicrobiales</taxon>
        <taxon>Rhizobiaceae</taxon>
        <taxon>Sinorhizobium/Ensifer group</taxon>
        <taxon>Ensifer</taxon>
    </lineage>
</organism>
<protein>
    <submittedName>
        <fullName evidence="11">Polar amino acid ABC transporter permease</fullName>
    </submittedName>
</protein>
<feature type="domain" description="ABC transmembrane type-1" evidence="10">
    <location>
        <begin position="21"/>
        <end position="215"/>
    </location>
</feature>
<evidence type="ECO:0000256" key="9">
    <source>
        <dbReference type="RuleBase" id="RU363032"/>
    </source>
</evidence>
<dbReference type="InterPro" id="IPR043429">
    <property type="entry name" value="ArtM/GltK/GlnP/TcyL/YhdX-like"/>
</dbReference>
<feature type="transmembrane region" description="Helical" evidence="9">
    <location>
        <begin position="196"/>
        <end position="214"/>
    </location>
</feature>
<keyword evidence="3 9" id="KW-0813">Transport</keyword>
<keyword evidence="4" id="KW-1003">Cell membrane</keyword>
<keyword evidence="5 9" id="KW-0812">Transmembrane</keyword>
<dbReference type="GO" id="GO:0006865">
    <property type="term" value="P:amino acid transport"/>
    <property type="evidence" value="ECO:0007669"/>
    <property type="project" value="UniProtKB-KW"/>
</dbReference>
<keyword evidence="8 9" id="KW-0472">Membrane</keyword>
<evidence type="ECO:0000256" key="4">
    <source>
        <dbReference type="ARBA" id="ARBA00022475"/>
    </source>
</evidence>
<dbReference type="AlphaFoldDB" id="A0A0L8C3K1"/>
<dbReference type="PANTHER" id="PTHR30614">
    <property type="entry name" value="MEMBRANE COMPONENT OF AMINO ACID ABC TRANSPORTER"/>
    <property type="match status" value="1"/>
</dbReference>
<dbReference type="OrthoDB" id="9814550at2"/>
<dbReference type="PANTHER" id="PTHR30614:SF0">
    <property type="entry name" value="L-CYSTINE TRANSPORT SYSTEM PERMEASE PROTEIN TCYL"/>
    <property type="match status" value="1"/>
</dbReference>
<comment type="subcellular location">
    <subcellularLocation>
        <location evidence="1">Cell inner membrane</location>
        <topology evidence="1">Multi-pass membrane protein</topology>
    </subcellularLocation>
    <subcellularLocation>
        <location evidence="9">Cell membrane</location>
        <topology evidence="9">Multi-pass membrane protein</topology>
    </subcellularLocation>
</comment>
<dbReference type="InterPro" id="IPR035906">
    <property type="entry name" value="MetI-like_sf"/>
</dbReference>
<proteinExistence type="inferred from homology"/>
<accession>A0A0L8C3K1</accession>
<reference evidence="12" key="1">
    <citation type="submission" date="2015-07" db="EMBL/GenBank/DDBJ databases">
        <title>Whole genome sequence of an Ensifer adhaerens strain isolated from a cave pool in the Wind Cave National Park.</title>
        <authorList>
            <person name="Eng W.W.H."/>
            <person name="Gan H.M."/>
            <person name="Barton H.A."/>
            <person name="Savka M.A."/>
        </authorList>
    </citation>
    <scope>NUCLEOTIDE SEQUENCE [LARGE SCALE GENOMIC DNA]</scope>
    <source>
        <strain evidence="12">SD006</strain>
    </source>
</reference>
<evidence type="ECO:0000256" key="7">
    <source>
        <dbReference type="ARBA" id="ARBA00022989"/>
    </source>
</evidence>
<evidence type="ECO:0000256" key="8">
    <source>
        <dbReference type="ARBA" id="ARBA00023136"/>
    </source>
</evidence>
<feature type="transmembrane region" description="Helical" evidence="9">
    <location>
        <begin position="92"/>
        <end position="112"/>
    </location>
</feature>
<comment type="similarity">
    <text evidence="2">Belongs to the binding-protein-dependent transport system permease family. HisMQ subfamily.</text>
</comment>
<dbReference type="PROSITE" id="PS50928">
    <property type="entry name" value="ABC_TM1"/>
    <property type="match status" value="1"/>
</dbReference>
<sequence length="223" mass="24681">MNFDTKLFLDALSMPVMLQGAAIAVLLSILVQIASFLLCLPLAVALNSMATVRRTAAQIYVWLFRSAPLILVLLIVWNGAPQLFPGLTRAPWYTPFAAAFIAFTLVTTAYMAEAMRGALAAIGQGQTDAARALGLNRLQTFFLVILPQALRIVMPVLVNEFINLIKLTSLAYVISMREIMAVVNDAIASSFRFVEWYSAALVYYLAIVSILMFLQRLIQRRMA</sequence>
<keyword evidence="6" id="KW-0029">Amino-acid transport</keyword>
<dbReference type="RefSeq" id="WP_082366773.1">
    <property type="nucleotide sequence ID" value="NZ_LGAP01000002.1"/>
</dbReference>